<dbReference type="InterPro" id="IPR043519">
    <property type="entry name" value="NT_sf"/>
</dbReference>
<proteinExistence type="predicted"/>
<dbReference type="AlphaFoldDB" id="A0A5C4S082"/>
<dbReference type="EMBL" id="VDCI01000004">
    <property type="protein sequence ID" value="TNJ36608.1"/>
    <property type="molecule type" value="Genomic_DNA"/>
</dbReference>
<sequence>MKTILKDVSGRIDPREIDALKFIKETANELGIKFFVVGAFARDILFEHLHGIHTWRATKDIDIGIEVSNWDEFQHLTGMLVMRGHFNSTELPHRFSDSSSPIFVDIVPYGEITDSLRRISWPPRHDRIMSMLGFEEAYLSTSTVRLSTEPMLDILVPAIPALALLKIISWDDAWPERSRDAEDLLFILKNCMTEDYREKLYSSYSQLLIEESYDPELASIRLLGQEIALMGNKETLRIVQDILIGETDENGALKLLSDMHKRTVADHSPLQLLKKLL</sequence>
<reference evidence="1 2" key="1">
    <citation type="submission" date="2019-05" db="EMBL/GenBank/DDBJ databases">
        <title>Draft Whole-Genome sequence of the green sulfur bacterium Prosthecochloris vibrioformis DSM 260.</title>
        <authorList>
            <person name="Meyer T.E."/>
            <person name="Kyndt J.A."/>
        </authorList>
    </citation>
    <scope>NUCLEOTIDE SEQUENCE [LARGE SCALE GENOMIC DNA]</scope>
    <source>
        <strain evidence="1 2">DSM 260</strain>
    </source>
</reference>
<evidence type="ECO:0008006" key="3">
    <source>
        <dbReference type="Google" id="ProtNLM"/>
    </source>
</evidence>
<protein>
    <recommendedName>
        <fullName evidence="3">Nucleotidyltransferase</fullName>
    </recommendedName>
</protein>
<keyword evidence="2" id="KW-1185">Reference proteome</keyword>
<gene>
    <name evidence="1" type="ORF">FGF68_05940</name>
</gene>
<dbReference type="Proteomes" id="UP000309544">
    <property type="component" value="Unassembled WGS sequence"/>
</dbReference>
<evidence type="ECO:0000313" key="2">
    <source>
        <dbReference type="Proteomes" id="UP000309544"/>
    </source>
</evidence>
<organism evidence="1 2">
    <name type="scientific">Prosthecochloris vibrioformis</name>
    <name type="common">Chlorobium vibrioforme</name>
    <dbReference type="NCBI Taxonomy" id="1098"/>
    <lineage>
        <taxon>Bacteria</taxon>
        <taxon>Pseudomonadati</taxon>
        <taxon>Chlorobiota</taxon>
        <taxon>Chlorobiia</taxon>
        <taxon>Chlorobiales</taxon>
        <taxon>Chlorobiaceae</taxon>
        <taxon>Prosthecochloris</taxon>
    </lineage>
</organism>
<dbReference type="Gene3D" id="3.30.460.10">
    <property type="entry name" value="Beta Polymerase, domain 2"/>
    <property type="match status" value="1"/>
</dbReference>
<evidence type="ECO:0000313" key="1">
    <source>
        <dbReference type="EMBL" id="TNJ36608.1"/>
    </source>
</evidence>
<name>A0A5C4S082_PROVB</name>
<dbReference type="SUPFAM" id="SSF81301">
    <property type="entry name" value="Nucleotidyltransferase"/>
    <property type="match status" value="1"/>
</dbReference>
<dbReference type="RefSeq" id="WP_139626552.1">
    <property type="nucleotide sequence ID" value="NZ_VDCI01000004.1"/>
</dbReference>
<accession>A0A5C4S082</accession>
<comment type="caution">
    <text evidence="1">The sequence shown here is derived from an EMBL/GenBank/DDBJ whole genome shotgun (WGS) entry which is preliminary data.</text>
</comment>